<evidence type="ECO:0000256" key="7">
    <source>
        <dbReference type="ARBA" id="ARBA00038171"/>
    </source>
</evidence>
<evidence type="ECO:0000256" key="2">
    <source>
        <dbReference type="ARBA" id="ARBA00022723"/>
    </source>
</evidence>
<dbReference type="SUPFAM" id="SSF55008">
    <property type="entry name" value="HMA, heavy metal-associated domain"/>
    <property type="match status" value="1"/>
</dbReference>
<dbReference type="PROSITE" id="PS50846">
    <property type="entry name" value="HMA_2"/>
    <property type="match status" value="1"/>
</dbReference>
<comment type="caution">
    <text evidence="9">The sequence shown here is derived from an EMBL/GenBank/DDBJ whole genome shotgun (WGS) entry which is preliminary data.</text>
</comment>
<gene>
    <name evidence="9" type="primary">ATX1</name>
    <name evidence="9" type="ORF">FE257_003125</name>
</gene>
<evidence type="ECO:0000256" key="6">
    <source>
        <dbReference type="ARBA" id="ARBA00023186"/>
    </source>
</evidence>
<feature type="domain" description="HMA" evidence="8">
    <location>
        <begin position="3"/>
        <end position="68"/>
    </location>
</feature>
<dbReference type="CDD" id="cd00371">
    <property type="entry name" value="HMA"/>
    <property type="match status" value="1"/>
</dbReference>
<keyword evidence="6" id="KW-0143">Chaperone</keyword>
<evidence type="ECO:0000256" key="4">
    <source>
        <dbReference type="ARBA" id="ARBA00023008"/>
    </source>
</evidence>
<keyword evidence="1" id="KW-0813">Transport</keyword>
<dbReference type="GO" id="GO:0046872">
    <property type="term" value="F:metal ion binding"/>
    <property type="evidence" value="ECO:0007669"/>
    <property type="project" value="UniProtKB-KW"/>
</dbReference>
<keyword evidence="3" id="KW-0187">Copper transport</keyword>
<evidence type="ECO:0000256" key="1">
    <source>
        <dbReference type="ARBA" id="ARBA00022448"/>
    </source>
</evidence>
<protein>
    <submittedName>
        <fullName evidence="9">Cytosolic copper metallochaperone</fullName>
    </submittedName>
</protein>
<keyword evidence="10" id="KW-1185">Reference proteome</keyword>
<dbReference type="Pfam" id="PF00403">
    <property type="entry name" value="HMA"/>
    <property type="match status" value="1"/>
</dbReference>
<proteinExistence type="inferred from homology"/>
<keyword evidence="4" id="KW-0186">Copper</keyword>
<evidence type="ECO:0000259" key="8">
    <source>
        <dbReference type="PROSITE" id="PS50846"/>
    </source>
</evidence>
<dbReference type="GO" id="GO:0016531">
    <property type="term" value="F:copper chaperone activity"/>
    <property type="evidence" value="ECO:0007669"/>
    <property type="project" value="TreeGrafter"/>
</dbReference>
<keyword evidence="2" id="KW-0479">Metal-binding</keyword>
<accession>A0AAD4GPR0</accession>
<reference evidence="9" key="2">
    <citation type="submission" date="2020-02" db="EMBL/GenBank/DDBJ databases">
        <authorList>
            <person name="Gilchrist C.L.M."/>
            <person name="Chooi Y.-H."/>
        </authorList>
    </citation>
    <scope>NUCLEOTIDE SEQUENCE</scope>
    <source>
        <strain evidence="9">MST-FP2251</strain>
    </source>
</reference>
<dbReference type="InterPro" id="IPR006121">
    <property type="entry name" value="HMA_dom"/>
</dbReference>
<dbReference type="GO" id="GO:0005829">
    <property type="term" value="C:cytosol"/>
    <property type="evidence" value="ECO:0007669"/>
    <property type="project" value="TreeGrafter"/>
</dbReference>
<dbReference type="Proteomes" id="UP001194746">
    <property type="component" value="Unassembled WGS sequence"/>
</dbReference>
<keyword evidence="5" id="KW-0406">Ion transport</keyword>
<name>A0AAD4GPR0_ASPNN</name>
<comment type="similarity">
    <text evidence="7">Belongs to the ATX1 family.</text>
</comment>
<evidence type="ECO:0000313" key="10">
    <source>
        <dbReference type="Proteomes" id="UP001194746"/>
    </source>
</evidence>
<reference evidence="9" key="1">
    <citation type="journal article" date="2019" name="Beilstein J. Org. Chem.">
        <title>Nanangenines: drimane sesquiterpenoids as the dominant metabolite cohort of a novel Australian fungus, Aspergillus nanangensis.</title>
        <authorList>
            <person name="Lacey H.J."/>
            <person name="Gilchrist C.L.M."/>
            <person name="Crombie A."/>
            <person name="Kalaitzis J.A."/>
            <person name="Vuong D."/>
            <person name="Rutledge P.J."/>
            <person name="Turner P."/>
            <person name="Pitt J.I."/>
            <person name="Lacey E."/>
            <person name="Chooi Y.H."/>
            <person name="Piggott A.M."/>
        </authorList>
    </citation>
    <scope>NUCLEOTIDE SEQUENCE</scope>
    <source>
        <strain evidence="9">MST-FP2251</strain>
    </source>
</reference>
<evidence type="ECO:0000313" key="9">
    <source>
        <dbReference type="EMBL" id="KAF9883618.1"/>
    </source>
</evidence>
<dbReference type="InterPro" id="IPR051881">
    <property type="entry name" value="Copper_transport_ATOX1-like"/>
</dbReference>
<evidence type="ECO:0000256" key="3">
    <source>
        <dbReference type="ARBA" id="ARBA00022796"/>
    </source>
</evidence>
<organism evidence="9 10">
    <name type="scientific">Aspergillus nanangensis</name>
    <dbReference type="NCBI Taxonomy" id="2582783"/>
    <lineage>
        <taxon>Eukaryota</taxon>
        <taxon>Fungi</taxon>
        <taxon>Dikarya</taxon>
        <taxon>Ascomycota</taxon>
        <taxon>Pezizomycotina</taxon>
        <taxon>Eurotiomycetes</taxon>
        <taxon>Eurotiomycetidae</taxon>
        <taxon>Eurotiales</taxon>
        <taxon>Aspergillaceae</taxon>
        <taxon>Aspergillus</taxon>
        <taxon>Aspergillus subgen. Circumdati</taxon>
    </lineage>
</organism>
<evidence type="ECO:0000256" key="5">
    <source>
        <dbReference type="ARBA" id="ARBA00023065"/>
    </source>
</evidence>
<dbReference type="GO" id="GO:0006825">
    <property type="term" value="P:copper ion transport"/>
    <property type="evidence" value="ECO:0007669"/>
    <property type="project" value="UniProtKB-KW"/>
</dbReference>
<dbReference type="Gene3D" id="3.30.70.100">
    <property type="match status" value="1"/>
</dbReference>
<dbReference type="InterPro" id="IPR036163">
    <property type="entry name" value="HMA_dom_sf"/>
</dbReference>
<sequence length="79" mass="8434">MSTTQYKFTVQMGCGGCSSALEDALKDVDGIESFKVSLEHKTVLVNSKPSLSYGDVLAILKQTGKNVHSGEVNGQAREV</sequence>
<dbReference type="PANTHER" id="PTHR46365:SF1">
    <property type="entry name" value="COPPER TRANSPORT PROTEIN ATOX1"/>
    <property type="match status" value="1"/>
</dbReference>
<dbReference type="PANTHER" id="PTHR46365">
    <property type="entry name" value="COPPER TRANSPORT PROTEIN ATOX1"/>
    <property type="match status" value="1"/>
</dbReference>
<dbReference type="AlphaFoldDB" id="A0AAD4GPR0"/>
<dbReference type="EMBL" id="VCAU01000156">
    <property type="protein sequence ID" value="KAF9883618.1"/>
    <property type="molecule type" value="Genomic_DNA"/>
</dbReference>